<dbReference type="PANTHER" id="PTHR46124">
    <property type="entry name" value="D-AMINOACYL-TRNA DEACYLASE"/>
    <property type="match status" value="1"/>
</dbReference>
<accession>A0A1F7UIZ9</accession>
<evidence type="ECO:0000256" key="2">
    <source>
        <dbReference type="PIRSR" id="PIRSR005902-1"/>
    </source>
</evidence>
<reference evidence="3 4" key="1">
    <citation type="journal article" date="2016" name="Nat. Commun.">
        <title>Thousands of microbial genomes shed light on interconnected biogeochemical processes in an aquifer system.</title>
        <authorList>
            <person name="Anantharaman K."/>
            <person name="Brown C.T."/>
            <person name="Hug L.A."/>
            <person name="Sharon I."/>
            <person name="Castelle C.J."/>
            <person name="Probst A.J."/>
            <person name="Thomas B.C."/>
            <person name="Singh A."/>
            <person name="Wilkins M.J."/>
            <person name="Karaoz U."/>
            <person name="Brodie E.L."/>
            <person name="Williams K.H."/>
            <person name="Hubbard S.S."/>
            <person name="Banfield J.F."/>
        </authorList>
    </citation>
    <scope>NUCLEOTIDE SEQUENCE [LARGE SCALE GENOMIC DNA]</scope>
</reference>
<dbReference type="GO" id="GO:0004536">
    <property type="term" value="F:DNA nuclease activity"/>
    <property type="evidence" value="ECO:0007669"/>
    <property type="project" value="InterPro"/>
</dbReference>
<evidence type="ECO:0008006" key="5">
    <source>
        <dbReference type="Google" id="ProtNLM"/>
    </source>
</evidence>
<feature type="binding site" evidence="2">
    <location>
        <position position="195"/>
    </location>
    <ligand>
        <name>a divalent metal cation</name>
        <dbReference type="ChEBI" id="CHEBI:60240"/>
        <label>2</label>
    </ligand>
</feature>
<dbReference type="CDD" id="cd01310">
    <property type="entry name" value="TatD_DNAse"/>
    <property type="match status" value="1"/>
</dbReference>
<dbReference type="InterPro" id="IPR032466">
    <property type="entry name" value="Metal_Hydrolase"/>
</dbReference>
<dbReference type="Pfam" id="PF01026">
    <property type="entry name" value="TatD_DNase"/>
    <property type="match status" value="1"/>
</dbReference>
<comment type="caution">
    <text evidence="3">The sequence shown here is derived from an EMBL/GenBank/DDBJ whole genome shotgun (WGS) entry which is preliminary data.</text>
</comment>
<name>A0A1F7UIZ9_9BACT</name>
<dbReference type="GO" id="GO:0046872">
    <property type="term" value="F:metal ion binding"/>
    <property type="evidence" value="ECO:0007669"/>
    <property type="project" value="UniProtKB-KW"/>
</dbReference>
<feature type="binding site" evidence="2">
    <location>
        <position position="245"/>
    </location>
    <ligand>
        <name>a divalent metal cation</name>
        <dbReference type="ChEBI" id="CHEBI:60240"/>
        <label>1</label>
    </ligand>
</feature>
<dbReference type="PANTHER" id="PTHR46124:SF2">
    <property type="entry name" value="D-AMINOACYL-TRNA DEACYLASE"/>
    <property type="match status" value="1"/>
</dbReference>
<dbReference type="STRING" id="1802397.A3J43_03245"/>
<evidence type="ECO:0000256" key="1">
    <source>
        <dbReference type="ARBA" id="ARBA00022723"/>
    </source>
</evidence>
<organism evidence="3 4">
    <name type="scientific">Candidatus Uhrbacteria bacterium RIFCSPHIGHO2_12_FULL_54_23</name>
    <dbReference type="NCBI Taxonomy" id="1802397"/>
    <lineage>
        <taxon>Bacteria</taxon>
        <taxon>Candidatus Uhriibacteriota</taxon>
    </lineage>
</organism>
<dbReference type="Gene3D" id="3.20.20.140">
    <property type="entry name" value="Metal-dependent hydrolases"/>
    <property type="match status" value="1"/>
</dbReference>
<dbReference type="EMBL" id="MGEF01000036">
    <property type="protein sequence ID" value="OGL78242.1"/>
    <property type="molecule type" value="Genomic_DNA"/>
</dbReference>
<dbReference type="PIRSF" id="PIRSF005902">
    <property type="entry name" value="DNase_TatD"/>
    <property type="match status" value="1"/>
</dbReference>
<evidence type="ECO:0000313" key="4">
    <source>
        <dbReference type="Proteomes" id="UP000176604"/>
    </source>
</evidence>
<dbReference type="InterPro" id="IPR001130">
    <property type="entry name" value="TatD-like"/>
</dbReference>
<dbReference type="InterPro" id="IPR015991">
    <property type="entry name" value="TatD/YcfH-like"/>
</dbReference>
<keyword evidence="1 2" id="KW-0479">Metal-binding</keyword>
<feature type="binding site" evidence="2">
    <location>
        <position position="10"/>
    </location>
    <ligand>
        <name>a divalent metal cation</name>
        <dbReference type="ChEBI" id="CHEBI:60240"/>
        <label>1</label>
    </ligand>
</feature>
<evidence type="ECO:0000313" key="3">
    <source>
        <dbReference type="EMBL" id="OGL78242.1"/>
    </source>
</evidence>
<dbReference type="Proteomes" id="UP000176604">
    <property type="component" value="Unassembled WGS sequence"/>
</dbReference>
<dbReference type="SUPFAM" id="SSF51556">
    <property type="entry name" value="Metallo-dependent hydrolases"/>
    <property type="match status" value="1"/>
</dbReference>
<sequence>MRNPTLIDIHAHVNFAAFREDGDVVLQRAREKNIWVINVGTQTDTSRRAIESAEKFDRGVYAIVGLHPIHLEAQEVDEEETHFKTRGEEFDYKAYKMMAQNEKVVGIGECGLDYYRLPELTPNTPNSKPNDRPNDVDEIKQRQEEALIQQIELANELNKPVMFHTRASKEDPEGAYFDLIEIIKQHPPAAGGDIHCFSGTKEIAQKFLGLGLYLSFTGIVTFKNAESLREVVRYVPLERMMVETDAPYLAPDPFRGKRCEPAHVEYTARKIAEVKGISFEEVAERTTENAKILFRL</sequence>
<gene>
    <name evidence="3" type="ORF">A3J43_03245</name>
</gene>
<feature type="binding site" evidence="2">
    <location>
        <position position="109"/>
    </location>
    <ligand>
        <name>a divalent metal cation</name>
        <dbReference type="ChEBI" id="CHEBI:60240"/>
        <label>1</label>
    </ligand>
</feature>
<proteinExistence type="predicted"/>
<dbReference type="NCBIfam" id="TIGR00010">
    <property type="entry name" value="YchF/TatD family DNA exonuclease"/>
    <property type="match status" value="1"/>
</dbReference>
<protein>
    <recommendedName>
        <fullName evidence="5">Hydrolase TatD</fullName>
    </recommendedName>
</protein>
<dbReference type="GO" id="GO:0016788">
    <property type="term" value="F:hydrolase activity, acting on ester bonds"/>
    <property type="evidence" value="ECO:0007669"/>
    <property type="project" value="InterPro"/>
</dbReference>
<feature type="binding site" evidence="2">
    <location>
        <position position="164"/>
    </location>
    <ligand>
        <name>a divalent metal cation</name>
        <dbReference type="ChEBI" id="CHEBI:60240"/>
        <label>2</label>
    </ligand>
</feature>
<dbReference type="AlphaFoldDB" id="A0A1F7UIZ9"/>
<feature type="binding site" evidence="2">
    <location>
        <position position="12"/>
    </location>
    <ligand>
        <name>a divalent metal cation</name>
        <dbReference type="ChEBI" id="CHEBI:60240"/>
        <label>1</label>
    </ligand>
</feature>